<dbReference type="GO" id="GO:0006874">
    <property type="term" value="P:intracellular calcium ion homeostasis"/>
    <property type="evidence" value="ECO:0007669"/>
    <property type="project" value="TreeGrafter"/>
</dbReference>
<reference evidence="7 8" key="1">
    <citation type="journal article" date="2016" name="Nat. Commun.">
        <title>Thousands of microbial genomes shed light on interconnected biogeochemical processes in an aquifer system.</title>
        <authorList>
            <person name="Anantharaman K."/>
            <person name="Brown C.T."/>
            <person name="Hug L.A."/>
            <person name="Sharon I."/>
            <person name="Castelle C.J."/>
            <person name="Probst A.J."/>
            <person name="Thomas B.C."/>
            <person name="Singh A."/>
            <person name="Wilkins M.J."/>
            <person name="Karaoz U."/>
            <person name="Brodie E.L."/>
            <person name="Williams K.H."/>
            <person name="Hubbard S.S."/>
            <person name="Banfield J.F."/>
        </authorList>
    </citation>
    <scope>NUCLEOTIDE SEQUENCE [LARGE SCALE GENOMIC DNA]</scope>
</reference>
<accession>A0A1F5DKC3</accession>
<dbReference type="Proteomes" id="UP000176791">
    <property type="component" value="Unassembled WGS sequence"/>
</dbReference>
<evidence type="ECO:0000256" key="4">
    <source>
        <dbReference type="ARBA" id="ARBA00023136"/>
    </source>
</evidence>
<feature type="domain" description="Sodium/calcium exchanger membrane region" evidence="6">
    <location>
        <begin position="5"/>
        <end position="145"/>
    </location>
</feature>
<sequence length="324" mass="34850">MTVFYLIGLVFFCWLLIKATSIVTGSLERLSKLLHLGQFAITSLLLAFATSIPELVVGVTAALEGRQSLSLGVILGSNIANLSLVVGAAAILGGTLSVAGQWVKMDIFSVFLSGVLPLILLMDGVLGRSDGLILLLVYVMYNYGVLKQKPADLSRPAGRFKLTILDHSGLPTTKTDKLFAWLFFGLALLIFSADMIVKIAVSLAQNLNAPILLIGMFLIAVGATLPELSIEARAIRQHKAGMVLGNLTGSIVVNSTLILGIVSLIAPIRLGAGKESYLLAAAVFGLMFLLFWGFIRSKKKLERWEGLALILVYFAFVLLEWGKT</sequence>
<feature type="transmembrane region" description="Helical" evidence="5">
    <location>
        <begin position="207"/>
        <end position="228"/>
    </location>
</feature>
<dbReference type="InterPro" id="IPR004837">
    <property type="entry name" value="NaCa_Exmemb"/>
</dbReference>
<evidence type="ECO:0000259" key="6">
    <source>
        <dbReference type="Pfam" id="PF01699"/>
    </source>
</evidence>
<dbReference type="PANTHER" id="PTHR10846">
    <property type="entry name" value="SODIUM/POTASSIUM/CALCIUM EXCHANGER"/>
    <property type="match status" value="1"/>
</dbReference>
<feature type="transmembrane region" description="Helical" evidence="5">
    <location>
        <begin position="69"/>
        <end position="93"/>
    </location>
</feature>
<dbReference type="Pfam" id="PF01699">
    <property type="entry name" value="Na_Ca_ex"/>
    <property type="match status" value="2"/>
</dbReference>
<dbReference type="Gene3D" id="1.20.1420.30">
    <property type="entry name" value="NCX, central ion-binding region"/>
    <property type="match status" value="1"/>
</dbReference>
<feature type="transmembrane region" description="Helical" evidence="5">
    <location>
        <begin position="6"/>
        <end position="27"/>
    </location>
</feature>
<name>A0A1F5DKC3_9BACT</name>
<feature type="transmembrane region" description="Helical" evidence="5">
    <location>
        <begin position="304"/>
        <end position="322"/>
    </location>
</feature>
<feature type="transmembrane region" description="Helical" evidence="5">
    <location>
        <begin position="277"/>
        <end position="295"/>
    </location>
</feature>
<dbReference type="InterPro" id="IPR044880">
    <property type="entry name" value="NCX_ion-bd_dom_sf"/>
</dbReference>
<evidence type="ECO:0000256" key="3">
    <source>
        <dbReference type="ARBA" id="ARBA00022989"/>
    </source>
</evidence>
<evidence type="ECO:0000256" key="2">
    <source>
        <dbReference type="ARBA" id="ARBA00022692"/>
    </source>
</evidence>
<proteinExistence type="predicted"/>
<feature type="transmembrane region" description="Helical" evidence="5">
    <location>
        <begin position="39"/>
        <end position="63"/>
    </location>
</feature>
<evidence type="ECO:0000313" key="8">
    <source>
        <dbReference type="Proteomes" id="UP000176791"/>
    </source>
</evidence>
<protein>
    <recommendedName>
        <fullName evidence="6">Sodium/calcium exchanger membrane region domain-containing protein</fullName>
    </recommendedName>
</protein>
<dbReference type="EMBL" id="MEZN01000043">
    <property type="protein sequence ID" value="OGD55481.1"/>
    <property type="molecule type" value="Genomic_DNA"/>
</dbReference>
<gene>
    <name evidence="7" type="ORF">A3E73_02960</name>
</gene>
<comment type="subcellular location">
    <subcellularLocation>
        <location evidence="1">Membrane</location>
        <topology evidence="1">Multi-pass membrane protein</topology>
    </subcellularLocation>
</comment>
<dbReference type="GO" id="GO:0005262">
    <property type="term" value="F:calcium channel activity"/>
    <property type="evidence" value="ECO:0007669"/>
    <property type="project" value="TreeGrafter"/>
</dbReference>
<dbReference type="AlphaFoldDB" id="A0A1F5DKC3"/>
<dbReference type="PANTHER" id="PTHR10846:SF8">
    <property type="entry name" value="INNER MEMBRANE PROTEIN YRBG"/>
    <property type="match status" value="1"/>
</dbReference>
<evidence type="ECO:0000313" key="7">
    <source>
        <dbReference type="EMBL" id="OGD55481.1"/>
    </source>
</evidence>
<keyword evidence="3 5" id="KW-1133">Transmembrane helix</keyword>
<dbReference type="GO" id="GO:0005886">
    <property type="term" value="C:plasma membrane"/>
    <property type="evidence" value="ECO:0007669"/>
    <property type="project" value="TreeGrafter"/>
</dbReference>
<dbReference type="GO" id="GO:0008273">
    <property type="term" value="F:calcium, potassium:sodium antiporter activity"/>
    <property type="evidence" value="ECO:0007669"/>
    <property type="project" value="TreeGrafter"/>
</dbReference>
<keyword evidence="4 5" id="KW-0472">Membrane</keyword>
<evidence type="ECO:0000256" key="5">
    <source>
        <dbReference type="SAM" id="Phobius"/>
    </source>
</evidence>
<comment type="caution">
    <text evidence="7">The sequence shown here is derived from an EMBL/GenBank/DDBJ whole genome shotgun (WGS) entry which is preliminary data.</text>
</comment>
<feature type="transmembrane region" description="Helical" evidence="5">
    <location>
        <begin position="240"/>
        <end position="265"/>
    </location>
</feature>
<organism evidence="7 8">
    <name type="scientific">Candidatus Beckwithbacteria bacterium RIFCSPHIGHO2_12_FULL_47_17</name>
    <dbReference type="NCBI Taxonomy" id="1797460"/>
    <lineage>
        <taxon>Bacteria</taxon>
        <taxon>Candidatus Beckwithiibacteriota</taxon>
    </lineage>
</organism>
<feature type="transmembrane region" description="Helical" evidence="5">
    <location>
        <begin position="178"/>
        <end position="201"/>
    </location>
</feature>
<dbReference type="InterPro" id="IPR004481">
    <property type="entry name" value="K/Na/Ca-exchanger"/>
</dbReference>
<keyword evidence="2 5" id="KW-0812">Transmembrane</keyword>
<feature type="transmembrane region" description="Helical" evidence="5">
    <location>
        <begin position="128"/>
        <end position="146"/>
    </location>
</feature>
<feature type="domain" description="Sodium/calcium exchanger membrane region" evidence="6">
    <location>
        <begin position="178"/>
        <end position="319"/>
    </location>
</feature>
<evidence type="ECO:0000256" key="1">
    <source>
        <dbReference type="ARBA" id="ARBA00004141"/>
    </source>
</evidence>